<dbReference type="Proteomes" id="UP000092247">
    <property type="component" value="Unassembled WGS sequence"/>
</dbReference>
<keyword evidence="2" id="KW-0378">Hydrolase</keyword>
<proteinExistence type="predicted"/>
<dbReference type="InterPro" id="IPR029149">
    <property type="entry name" value="Creatin/AminoP/Spt16_N"/>
</dbReference>
<dbReference type="STRING" id="368603.AYY16_06635"/>
<accession>A0A1B8HRB9</accession>
<dbReference type="Gene3D" id="3.40.350.10">
    <property type="entry name" value="Creatinase/prolidase N-terminal domain"/>
    <property type="match status" value="1"/>
</dbReference>
<gene>
    <name evidence="2" type="ORF">AYY17_03360</name>
</gene>
<evidence type="ECO:0000259" key="1">
    <source>
        <dbReference type="Pfam" id="PF00557"/>
    </source>
</evidence>
<reference evidence="2 3" key="1">
    <citation type="submission" date="2016-06" db="EMBL/GenBank/DDBJ databases">
        <authorList>
            <person name="Kjaerup R.B."/>
            <person name="Dalgaard T.S."/>
            <person name="Juul-Madsen H.R."/>
        </authorList>
    </citation>
    <scope>NUCLEOTIDE SEQUENCE [LARGE SCALE GENOMIC DNA]</scope>
    <source>
        <strain evidence="2 3">GCSL-Mp3</strain>
    </source>
</reference>
<evidence type="ECO:0000313" key="3">
    <source>
        <dbReference type="Proteomes" id="UP000092247"/>
    </source>
</evidence>
<dbReference type="SUPFAM" id="SSF53092">
    <property type="entry name" value="Creatinase/prolidase N-terminal domain"/>
    <property type="match status" value="1"/>
</dbReference>
<dbReference type="RefSeq" id="WP_067421244.1">
    <property type="nucleotide sequence ID" value="NZ_LZEX01000001.1"/>
</dbReference>
<dbReference type="PANTHER" id="PTHR46112">
    <property type="entry name" value="AMINOPEPTIDASE"/>
    <property type="match status" value="1"/>
</dbReference>
<name>A0A1B8HRB9_9GAMM</name>
<dbReference type="PANTHER" id="PTHR46112:SF2">
    <property type="entry name" value="XAA-PRO AMINOPEPTIDASE P-RELATED"/>
    <property type="match status" value="1"/>
</dbReference>
<dbReference type="InterPro" id="IPR000994">
    <property type="entry name" value="Pept_M24"/>
</dbReference>
<protein>
    <submittedName>
        <fullName evidence="2">Xaa-Pro aminopeptidase</fullName>
    </submittedName>
</protein>
<feature type="domain" description="Peptidase M24" evidence="1">
    <location>
        <begin position="183"/>
        <end position="390"/>
    </location>
</feature>
<dbReference type="Pfam" id="PF00557">
    <property type="entry name" value="Peptidase_M24"/>
    <property type="match status" value="1"/>
</dbReference>
<dbReference type="InterPro" id="IPR050659">
    <property type="entry name" value="Peptidase_M24B"/>
</dbReference>
<dbReference type="GO" id="GO:0004177">
    <property type="term" value="F:aminopeptidase activity"/>
    <property type="evidence" value="ECO:0007669"/>
    <property type="project" value="UniProtKB-KW"/>
</dbReference>
<comment type="caution">
    <text evidence="2">The sequence shown here is derived from an EMBL/GenBank/DDBJ whole genome shotgun (WGS) entry which is preliminary data.</text>
</comment>
<dbReference type="EMBL" id="LZEX01000001">
    <property type="protein sequence ID" value="OBU11754.1"/>
    <property type="molecule type" value="Genomic_DNA"/>
</dbReference>
<organism evidence="2 3">
    <name type="scientific">Morganella psychrotolerans</name>
    <dbReference type="NCBI Taxonomy" id="368603"/>
    <lineage>
        <taxon>Bacteria</taxon>
        <taxon>Pseudomonadati</taxon>
        <taxon>Pseudomonadota</taxon>
        <taxon>Gammaproteobacteria</taxon>
        <taxon>Enterobacterales</taxon>
        <taxon>Morganellaceae</taxon>
        <taxon>Morganella</taxon>
    </lineage>
</organism>
<dbReference type="CDD" id="cd01066">
    <property type="entry name" value="APP_MetAP"/>
    <property type="match status" value="1"/>
</dbReference>
<keyword evidence="2" id="KW-0031">Aminopeptidase</keyword>
<keyword evidence="2" id="KW-0645">Protease</keyword>
<sequence length="423" mass="46646">MKTLRSAIPDSFSLQERDRRWELARDIMRQRNLDVLIVYGDRESAAPAPFCVDHYFTNDRLGSVVIFYQDNDPIVVTFAPMMIADHMQAAMRGDNQWLSPEQIMVGKTGRNIGALLKEINVPATAQIGVIGLEPYPPFYFDGAMPFNTLTGIKEAYPQAEIVPVYRDFFVRASVKSEEELVHIRHAAAIGEAMSEIMRVTAVPGNSEADIAAAVTATCLSAGGFTAEILLGSGPEYIGWGQPAWQYRSQRPREIERGDIVLSEIFALYGMYETQHQAAVAVGKIHPELEKAAQVARECYEIGVSYLKEGVTFGEVVDEMEKPLLASGGWHVHPLIHSINPYGPIGFGTAPGIESLPLVSRYRKVERLPNPGRELVLQAGMSFAFEPNCAFGYHLCNLGGTVIVGKNAGIELNDNSTRLMRADI</sequence>
<dbReference type="SUPFAM" id="SSF55920">
    <property type="entry name" value="Creatinase/aminopeptidase"/>
    <property type="match status" value="1"/>
</dbReference>
<dbReference type="AlphaFoldDB" id="A0A1B8HRB9"/>
<evidence type="ECO:0000313" key="2">
    <source>
        <dbReference type="EMBL" id="OBU11754.1"/>
    </source>
</evidence>
<dbReference type="Gene3D" id="3.90.230.10">
    <property type="entry name" value="Creatinase/methionine aminopeptidase superfamily"/>
    <property type="match status" value="1"/>
</dbReference>
<dbReference type="InterPro" id="IPR036005">
    <property type="entry name" value="Creatinase/aminopeptidase-like"/>
</dbReference>